<feature type="compositionally biased region" description="Low complexity" evidence="1">
    <location>
        <begin position="189"/>
        <end position="217"/>
    </location>
</feature>
<feature type="signal peptide" evidence="2">
    <location>
        <begin position="1"/>
        <end position="22"/>
    </location>
</feature>
<keyword evidence="5" id="KW-1185">Reference proteome</keyword>
<evidence type="ECO:0000313" key="4">
    <source>
        <dbReference type="EMBL" id="KAJ3171759.1"/>
    </source>
</evidence>
<dbReference type="InterPro" id="IPR048958">
    <property type="entry name" value="Polysacc_lyase_14"/>
</dbReference>
<evidence type="ECO:0000256" key="2">
    <source>
        <dbReference type="SAM" id="SignalP"/>
    </source>
</evidence>
<name>A0AAD5TFH1_9FUNG</name>
<dbReference type="Gene3D" id="2.60.120.200">
    <property type="match status" value="1"/>
</dbReference>
<feature type="chain" id="PRO_5041941168" description="Polysaccharide lyase 14 domain-containing protein" evidence="2">
    <location>
        <begin position="23"/>
        <end position="469"/>
    </location>
</feature>
<feature type="compositionally biased region" description="Pro residues" evidence="1">
    <location>
        <begin position="104"/>
        <end position="113"/>
    </location>
</feature>
<evidence type="ECO:0000313" key="5">
    <source>
        <dbReference type="Proteomes" id="UP001212152"/>
    </source>
</evidence>
<keyword evidence="2" id="KW-0732">Signal</keyword>
<feature type="region of interest" description="Disordered" evidence="1">
    <location>
        <begin position="183"/>
        <end position="217"/>
    </location>
</feature>
<feature type="domain" description="Polysaccharide lyase 14" evidence="3">
    <location>
        <begin position="252"/>
        <end position="464"/>
    </location>
</feature>
<comment type="caution">
    <text evidence="4">The sequence shown here is derived from an EMBL/GenBank/DDBJ whole genome shotgun (WGS) entry which is preliminary data.</text>
</comment>
<dbReference type="AlphaFoldDB" id="A0AAD5TFH1"/>
<reference evidence="4" key="1">
    <citation type="submission" date="2020-05" db="EMBL/GenBank/DDBJ databases">
        <title>Phylogenomic resolution of chytrid fungi.</title>
        <authorList>
            <person name="Stajich J.E."/>
            <person name="Amses K."/>
            <person name="Simmons R."/>
            <person name="Seto K."/>
            <person name="Myers J."/>
            <person name="Bonds A."/>
            <person name="Quandt C.A."/>
            <person name="Barry K."/>
            <person name="Liu P."/>
            <person name="Grigoriev I."/>
            <person name="Longcore J.E."/>
            <person name="James T.Y."/>
        </authorList>
    </citation>
    <scope>NUCLEOTIDE SEQUENCE</scope>
    <source>
        <strain evidence="4">JEL0379</strain>
    </source>
</reference>
<protein>
    <recommendedName>
        <fullName evidence="3">Polysaccharide lyase 14 domain-containing protein</fullName>
    </recommendedName>
</protein>
<dbReference type="PANTHER" id="PTHR40124:SF1">
    <property type="entry name" value="DISAGGREGATASE RELATED REPEAT PROTEIN"/>
    <property type="match status" value="1"/>
</dbReference>
<gene>
    <name evidence="4" type="ORF">HDU87_008301</name>
</gene>
<organism evidence="4 5">
    <name type="scientific">Geranomyces variabilis</name>
    <dbReference type="NCBI Taxonomy" id="109894"/>
    <lineage>
        <taxon>Eukaryota</taxon>
        <taxon>Fungi</taxon>
        <taxon>Fungi incertae sedis</taxon>
        <taxon>Chytridiomycota</taxon>
        <taxon>Chytridiomycota incertae sedis</taxon>
        <taxon>Chytridiomycetes</taxon>
        <taxon>Spizellomycetales</taxon>
        <taxon>Powellomycetaceae</taxon>
        <taxon>Geranomyces</taxon>
    </lineage>
</organism>
<evidence type="ECO:0000259" key="3">
    <source>
        <dbReference type="Pfam" id="PF21294"/>
    </source>
</evidence>
<feature type="region of interest" description="Disordered" evidence="1">
    <location>
        <begin position="96"/>
        <end position="135"/>
    </location>
</feature>
<dbReference type="PANTHER" id="PTHR40124">
    <property type="match status" value="1"/>
</dbReference>
<dbReference type="Pfam" id="PF21294">
    <property type="entry name" value="Polysacc_lyase_14"/>
    <property type="match status" value="1"/>
</dbReference>
<evidence type="ECO:0000256" key="1">
    <source>
        <dbReference type="SAM" id="MobiDB-lite"/>
    </source>
</evidence>
<dbReference type="EMBL" id="JADGJQ010000085">
    <property type="protein sequence ID" value="KAJ3171759.1"/>
    <property type="molecule type" value="Genomic_DNA"/>
</dbReference>
<sequence length="469" mass="48194">MKALNILPLVALSLSLTSSVQAQFRMPHIRFGAQDLENIRAAAAKAAAAAGASAGTRNEIPAAKPADKQAAGAAAPAAGGAAAFRRDFMPPGRFVPPSANIPVAPVPPAPPAAPKRVRRDDPAAAPAGTDGVFGSIPEPGFVMPGGPEPEGTVVQTADVVEIEGGDVTPSDAAAADDDTVVYVGSNPVSADDGSASPASPGLQARSKGSSGSSGSSWASGAFKSNWASTWKVTKDTYGQANRALVPDPTGSASGNVLQITYPAGTRNPKDGNVGGTGFYASPIDLSAASTVTFSYQVLFPTGFNFVKGGKLPGLYGGHPGCSGGNSALDCFSTRFMFRTKGLGEIYLYVDRSLQVDAFCNVPPVTLCNPTYGASIGRGSYSFTPGKWTSVSQTITLNTLSGKTPKQNGRVQVTVNGKKVIDFAQVVFIPDTSVSFGGIDFETFFGGNDDSWITPTTQQVYFKNFALSSS</sequence>
<proteinExistence type="predicted"/>
<accession>A0AAD5TFH1</accession>
<dbReference type="Proteomes" id="UP001212152">
    <property type="component" value="Unassembled WGS sequence"/>
</dbReference>